<dbReference type="EMBL" id="CP018191">
    <property type="protein sequence ID" value="APH54212.1"/>
    <property type="molecule type" value="Genomic_DNA"/>
</dbReference>
<dbReference type="Proteomes" id="UP000182373">
    <property type="component" value="Chromosome"/>
</dbReference>
<organism evidence="1 2">
    <name type="scientific">Granulibacter bethesdensis</name>
    <dbReference type="NCBI Taxonomy" id="364410"/>
    <lineage>
        <taxon>Bacteria</taxon>
        <taxon>Pseudomonadati</taxon>
        <taxon>Pseudomonadota</taxon>
        <taxon>Alphaproteobacteria</taxon>
        <taxon>Acetobacterales</taxon>
        <taxon>Acetobacteraceae</taxon>
        <taxon>Granulibacter</taxon>
    </lineage>
</organism>
<evidence type="ECO:0000313" key="1">
    <source>
        <dbReference type="EMBL" id="APH54212.1"/>
    </source>
</evidence>
<proteinExistence type="predicted"/>
<protein>
    <submittedName>
        <fullName evidence="1">Cytosolic protein</fullName>
    </submittedName>
</protein>
<accession>A0AAC9P874</accession>
<dbReference type="AlphaFoldDB" id="A0AAC9P874"/>
<reference evidence="2" key="1">
    <citation type="submission" date="2016-11" db="EMBL/GenBank/DDBJ databases">
        <title>Comparative genomic and phenotypic analysis of Granulibacter bethesdensis clinical isolates from patients with chronic granulomatous disease.</title>
        <authorList>
            <person name="Zarember K.A."/>
            <person name="Porcella S.F."/>
            <person name="Chu J."/>
            <person name="Ding L."/>
            <person name="Dahlstrom E."/>
            <person name="Barbian K."/>
            <person name="Martens C."/>
            <person name="Sykora L."/>
            <person name="Kramer S."/>
            <person name="Pettinato A.M."/>
            <person name="Hong H."/>
            <person name="Wald G."/>
            <person name="Berg L.J."/>
            <person name="Rogge L.S."/>
            <person name="Greenberg D.E."/>
            <person name="Falcone E.L."/>
            <person name="Neves J.F."/>
            <person name="Simoes M.J."/>
            <person name="Casal M."/>
            <person name="Rodriguez-Lopez F.C."/>
            <person name="Zelazny A."/>
            <person name="Gallin J.I."/>
            <person name="Holland S.M."/>
        </authorList>
    </citation>
    <scope>NUCLEOTIDE SEQUENCE [LARGE SCALE GENOMIC DNA]</scope>
    <source>
        <strain evidence="2">NIH9.1</strain>
    </source>
</reference>
<evidence type="ECO:0000313" key="2">
    <source>
        <dbReference type="Proteomes" id="UP000182373"/>
    </source>
</evidence>
<name>A0AAC9P874_9PROT</name>
<gene>
    <name evidence="1" type="ORF">GbCGDNIH9_8477</name>
</gene>
<sequence length="86" mass="9630">MVLATLVLATLVLEGRRLSETGHYLNFVAVKSRRPLCRVHIIARSAKNSAFGGYSVSWKAIGRIWRTRGESDGHSDHWEIRVARAA</sequence>